<dbReference type="CDD" id="cd00657">
    <property type="entry name" value="Ferritin_like"/>
    <property type="match status" value="1"/>
</dbReference>
<accession>A0ABZ2MA98</accession>
<name>A0ABZ2MA98_9BACT</name>
<dbReference type="PANTHER" id="PTHR42782">
    <property type="entry name" value="SI:CH73-314G15.3"/>
    <property type="match status" value="1"/>
</dbReference>
<dbReference type="InterPro" id="IPR009078">
    <property type="entry name" value="Ferritin-like_SF"/>
</dbReference>
<dbReference type="SUPFAM" id="SSF47240">
    <property type="entry name" value="Ferritin-like"/>
    <property type="match status" value="1"/>
</dbReference>
<keyword evidence="3" id="KW-1185">Reference proteome</keyword>
<evidence type="ECO:0000313" key="2">
    <source>
        <dbReference type="EMBL" id="WXB19440.1"/>
    </source>
</evidence>
<dbReference type="PANTHER" id="PTHR42782:SF2">
    <property type="entry name" value="3-OXOACYL-[ACYL-CARRIER-PROTEIN] SYNTHASE-LIKE PROTEIN"/>
    <property type="match status" value="1"/>
</dbReference>
<dbReference type="RefSeq" id="WP_394829056.1">
    <property type="nucleotide sequence ID" value="NZ_CP089984.1"/>
</dbReference>
<evidence type="ECO:0000256" key="1">
    <source>
        <dbReference type="SAM" id="MobiDB-lite"/>
    </source>
</evidence>
<organism evidence="2 3">
    <name type="scientific">Pendulispora albinea</name>
    <dbReference type="NCBI Taxonomy" id="2741071"/>
    <lineage>
        <taxon>Bacteria</taxon>
        <taxon>Pseudomonadati</taxon>
        <taxon>Myxococcota</taxon>
        <taxon>Myxococcia</taxon>
        <taxon>Myxococcales</taxon>
        <taxon>Sorangiineae</taxon>
        <taxon>Pendulisporaceae</taxon>
        <taxon>Pendulispora</taxon>
    </lineage>
</organism>
<sequence>MLPHMKEPEAGTIERWAWDYILCDTLDAKLAPKAAPSCLEADAPVRRLVAPGRPPELRVVRKAEKSRGMAAPSGRARALHTFLHHELQAAELMAWAVLAFPETPALFRTGLVRIAHDEIRHMRLYQGELTRLGHTYGDFGVRDWFWARIPESVDPAAFVAVMGLGVESANLEHTARYASLFRAAGDEQGARVQEIIGREEIAHVRFGVRWFEFFRSGLSFESWCQALPPPLTPLLMRGKPLHREARRRAGQPDPFLDELDRWQPESPGS</sequence>
<gene>
    <name evidence="2" type="ORF">LZC94_19685</name>
</gene>
<reference evidence="2 3" key="1">
    <citation type="submission" date="2021-12" db="EMBL/GenBank/DDBJ databases">
        <title>Discovery of the Pendulisporaceae a myxobacterial family with distinct sporulation behavior and unique specialized metabolism.</title>
        <authorList>
            <person name="Garcia R."/>
            <person name="Popoff A."/>
            <person name="Bader C.D."/>
            <person name="Loehr J."/>
            <person name="Walesch S."/>
            <person name="Walt C."/>
            <person name="Boldt J."/>
            <person name="Bunk B."/>
            <person name="Haeckl F.J.F.P.J."/>
            <person name="Gunesch A.P."/>
            <person name="Birkelbach J."/>
            <person name="Nuebel U."/>
            <person name="Pietschmann T."/>
            <person name="Bach T."/>
            <person name="Mueller R."/>
        </authorList>
    </citation>
    <scope>NUCLEOTIDE SEQUENCE [LARGE SCALE GENOMIC DNA]</scope>
    <source>
        <strain evidence="2 3">MSr11954</strain>
    </source>
</reference>
<dbReference type="InterPro" id="IPR007402">
    <property type="entry name" value="DUF455"/>
</dbReference>
<protein>
    <submittedName>
        <fullName evidence="2">Ferritin-like domain-containing protein</fullName>
    </submittedName>
</protein>
<proteinExistence type="predicted"/>
<dbReference type="Pfam" id="PF04305">
    <property type="entry name" value="DUF455"/>
    <property type="match status" value="1"/>
</dbReference>
<dbReference type="Proteomes" id="UP001370348">
    <property type="component" value="Chromosome"/>
</dbReference>
<feature type="region of interest" description="Disordered" evidence="1">
    <location>
        <begin position="245"/>
        <end position="269"/>
    </location>
</feature>
<evidence type="ECO:0000313" key="3">
    <source>
        <dbReference type="Proteomes" id="UP001370348"/>
    </source>
</evidence>
<dbReference type="EMBL" id="CP089984">
    <property type="protein sequence ID" value="WXB19440.1"/>
    <property type="molecule type" value="Genomic_DNA"/>
</dbReference>